<name>A0A1I3S6C7_9EURY</name>
<gene>
    <name evidence="8" type="ORF">SAMN05443661_13720</name>
</gene>
<evidence type="ECO:0000256" key="4">
    <source>
        <dbReference type="ARBA" id="ARBA00022989"/>
    </source>
</evidence>
<proteinExistence type="predicted"/>
<protein>
    <submittedName>
        <fullName evidence="8">Uncharacterized membrane protein YdjX, TVP38/TMEM64 family, SNARE-associated domain</fullName>
    </submittedName>
</protein>
<dbReference type="PANTHER" id="PTHR12677">
    <property type="entry name" value="GOLGI APPARATUS MEMBRANE PROTEIN TVP38-RELATED"/>
    <property type="match status" value="1"/>
</dbReference>
<feature type="transmembrane region" description="Helical" evidence="6">
    <location>
        <begin position="44"/>
        <end position="61"/>
    </location>
</feature>
<dbReference type="InterPro" id="IPR032816">
    <property type="entry name" value="VTT_dom"/>
</dbReference>
<dbReference type="Pfam" id="PF09335">
    <property type="entry name" value="VTT_dom"/>
    <property type="match status" value="1"/>
</dbReference>
<dbReference type="OMA" id="GELPWTI"/>
<evidence type="ECO:0000256" key="1">
    <source>
        <dbReference type="ARBA" id="ARBA00004651"/>
    </source>
</evidence>
<evidence type="ECO:0000313" key="9">
    <source>
        <dbReference type="Proteomes" id="UP000182829"/>
    </source>
</evidence>
<reference evidence="8 9" key="1">
    <citation type="submission" date="2016-10" db="EMBL/GenBank/DDBJ databases">
        <authorList>
            <person name="de Groot N.N."/>
        </authorList>
    </citation>
    <scope>NUCLEOTIDE SEQUENCE [LARGE SCALE GENOMIC DNA]</scope>
    <source>
        <strain evidence="8 9">SP2</strain>
    </source>
</reference>
<organism evidence="8 9">
    <name type="scientific">Natronobacterium gregoryi</name>
    <dbReference type="NCBI Taxonomy" id="44930"/>
    <lineage>
        <taxon>Archaea</taxon>
        <taxon>Methanobacteriati</taxon>
        <taxon>Methanobacteriota</taxon>
        <taxon>Stenosarchaea group</taxon>
        <taxon>Halobacteria</taxon>
        <taxon>Halobacteriales</taxon>
        <taxon>Natrialbaceae</taxon>
        <taxon>Natronobacterium</taxon>
    </lineage>
</organism>
<dbReference type="GO" id="GO:0005886">
    <property type="term" value="C:plasma membrane"/>
    <property type="evidence" value="ECO:0007669"/>
    <property type="project" value="UniProtKB-SubCell"/>
</dbReference>
<keyword evidence="3 6" id="KW-0812">Transmembrane</keyword>
<dbReference type="RefSeq" id="WP_005575994.1">
    <property type="nucleotide sequence ID" value="NZ_FORO01000037.1"/>
</dbReference>
<dbReference type="OrthoDB" id="293407at2157"/>
<sequence length="239" mass="24342">MSLPSVSRRAIAGVVVAGVVVVAGFLLSPSAATGIIESISNDPSLFALAVAGLYLIRPAFAWPTTPLAMVVGYGYGVALGVPVALVGVVVTVLPVFLAVRWLTTDDGRGTACDDDILERAGNVVARYYETTGPLRGVTASRLAPIPSDVSTAAAAISGVRLRHFVTGTVLGEVPWTVAAVVVGASASTATTGGLGEVGLALSVACALGAVVLLAQPTYRLLQRRRRNHQSQSSSRPPGG</sequence>
<feature type="transmembrane region" description="Helical" evidence="6">
    <location>
        <begin position="12"/>
        <end position="32"/>
    </location>
</feature>
<keyword evidence="4 6" id="KW-1133">Transmembrane helix</keyword>
<feature type="transmembrane region" description="Helical" evidence="6">
    <location>
        <begin position="73"/>
        <end position="99"/>
    </location>
</feature>
<evidence type="ECO:0000256" key="2">
    <source>
        <dbReference type="ARBA" id="ARBA00022475"/>
    </source>
</evidence>
<evidence type="ECO:0000256" key="5">
    <source>
        <dbReference type="ARBA" id="ARBA00023136"/>
    </source>
</evidence>
<dbReference type="InterPro" id="IPR015414">
    <property type="entry name" value="TMEM64"/>
</dbReference>
<dbReference type="AlphaFoldDB" id="A0A1I3S6C7"/>
<keyword evidence="2" id="KW-1003">Cell membrane</keyword>
<keyword evidence="5 6" id="KW-0472">Membrane</keyword>
<feature type="transmembrane region" description="Helical" evidence="6">
    <location>
        <begin position="164"/>
        <end position="186"/>
    </location>
</feature>
<accession>A0A1I3S6C7</accession>
<feature type="domain" description="VTT" evidence="7">
    <location>
        <begin position="62"/>
        <end position="184"/>
    </location>
</feature>
<evidence type="ECO:0000256" key="3">
    <source>
        <dbReference type="ARBA" id="ARBA00022692"/>
    </source>
</evidence>
<evidence type="ECO:0000259" key="7">
    <source>
        <dbReference type="Pfam" id="PF09335"/>
    </source>
</evidence>
<dbReference type="EMBL" id="FORO01000037">
    <property type="protein sequence ID" value="SFJ53622.1"/>
    <property type="molecule type" value="Genomic_DNA"/>
</dbReference>
<evidence type="ECO:0000313" key="8">
    <source>
        <dbReference type="EMBL" id="SFJ53622.1"/>
    </source>
</evidence>
<dbReference type="GeneID" id="14210202"/>
<dbReference type="PANTHER" id="PTHR12677:SF59">
    <property type="entry name" value="GOLGI APPARATUS MEMBRANE PROTEIN TVP38-RELATED"/>
    <property type="match status" value="1"/>
</dbReference>
<feature type="transmembrane region" description="Helical" evidence="6">
    <location>
        <begin position="198"/>
        <end position="221"/>
    </location>
</feature>
<comment type="subcellular location">
    <subcellularLocation>
        <location evidence="1">Cell membrane</location>
        <topology evidence="1">Multi-pass membrane protein</topology>
    </subcellularLocation>
</comment>
<evidence type="ECO:0000256" key="6">
    <source>
        <dbReference type="SAM" id="Phobius"/>
    </source>
</evidence>
<dbReference type="Proteomes" id="UP000182829">
    <property type="component" value="Unassembled WGS sequence"/>
</dbReference>